<evidence type="ECO:0000256" key="1">
    <source>
        <dbReference type="SAM" id="MobiDB-lite"/>
    </source>
</evidence>
<comment type="caution">
    <text evidence="2">The sequence shown here is derived from an EMBL/GenBank/DDBJ whole genome shotgun (WGS) entry which is preliminary data.</text>
</comment>
<evidence type="ECO:0000313" key="3">
    <source>
        <dbReference type="Proteomes" id="UP001158986"/>
    </source>
</evidence>
<proteinExistence type="predicted"/>
<feature type="region of interest" description="Disordered" evidence="1">
    <location>
        <begin position="287"/>
        <end position="307"/>
    </location>
</feature>
<evidence type="ECO:0000313" key="2">
    <source>
        <dbReference type="EMBL" id="CAH0514008.1"/>
    </source>
</evidence>
<reference evidence="2 3" key="1">
    <citation type="submission" date="2021-11" db="EMBL/GenBank/DDBJ databases">
        <authorList>
            <person name="Islam A."/>
            <person name="Islam S."/>
            <person name="Flora M.S."/>
            <person name="Rahman M."/>
            <person name="Ziaur R.M."/>
            <person name="Epstein J.H."/>
            <person name="Hassan M."/>
            <person name="Klassen M."/>
            <person name="Woodard K."/>
            <person name="Webb A."/>
            <person name="Webby R.J."/>
            <person name="El Zowalaty M.E."/>
        </authorList>
    </citation>
    <scope>NUCLEOTIDE SEQUENCE [LARGE SCALE GENOMIC DNA]</scope>
    <source>
        <strain evidence="2">Pbs1</strain>
    </source>
</reference>
<feature type="region of interest" description="Disordered" evidence="1">
    <location>
        <begin position="1"/>
        <end position="31"/>
    </location>
</feature>
<feature type="compositionally biased region" description="Basic and acidic residues" evidence="1">
    <location>
        <begin position="408"/>
        <end position="424"/>
    </location>
</feature>
<protein>
    <submittedName>
        <fullName evidence="2">Uncharacterized protein</fullName>
    </submittedName>
</protein>
<dbReference type="EMBL" id="CAKLCB010000048">
    <property type="protein sequence ID" value="CAH0514008.1"/>
    <property type="molecule type" value="Genomic_DNA"/>
</dbReference>
<dbReference type="Proteomes" id="UP001158986">
    <property type="component" value="Unassembled WGS sequence"/>
</dbReference>
<gene>
    <name evidence="2" type="ORF">PBS001_LOCUS788</name>
</gene>
<feature type="compositionally biased region" description="Basic and acidic residues" evidence="1">
    <location>
        <begin position="1"/>
        <end position="10"/>
    </location>
</feature>
<feature type="region of interest" description="Disordered" evidence="1">
    <location>
        <begin position="391"/>
        <end position="431"/>
    </location>
</feature>
<name>A0ABN8CNI4_9STRA</name>
<sequence>MRRDMVEPQAERQSSVDQVAVETKTPPNSPTTLATNFAKLQQMQQDLQSDTTNQSHTKYPFVTRFGTVRQEETDHANASQEALTVAVLFSAHSHPLLVCIVIMTDEQSRSTTDEREETLYIEQDATNLMKGQSSDDDQIHVEAATSSHDLAHRSNDRSDENCASIVHLMEMDGVRMDPESNDNVARRAKQAFKERVDQLEAATVTAHKEYWDRLQHVYPASTVKRMRLTAVENLRTTVTTQPRNDHEALDTLAVAAASGFQHVDEQEIISTDPVATTVKKAKRTYSPLHNSLPLGNRASEGTDNEQHPVQVHDPTLTEAVDKLTNKLMQLVVQLEAASDAAAAESIMAAAALIAVEAAEMGRYEEAALARIMEIEEHRLEVMQGLLEYAKRKQKRKNNNNNKEEEENKDGAFDLMPRDSSAKDTEVDETQL</sequence>
<accession>A0ABN8CNI4</accession>
<keyword evidence="3" id="KW-1185">Reference proteome</keyword>
<organism evidence="2 3">
    <name type="scientific">Peronospora belbahrii</name>
    <dbReference type="NCBI Taxonomy" id="622444"/>
    <lineage>
        <taxon>Eukaryota</taxon>
        <taxon>Sar</taxon>
        <taxon>Stramenopiles</taxon>
        <taxon>Oomycota</taxon>
        <taxon>Peronosporomycetes</taxon>
        <taxon>Peronosporales</taxon>
        <taxon>Peronosporaceae</taxon>
        <taxon>Peronospora</taxon>
    </lineage>
</organism>